<dbReference type="Pfam" id="PF10055">
    <property type="entry name" value="DUF2292"/>
    <property type="match status" value="1"/>
</dbReference>
<evidence type="ECO:0000313" key="3">
    <source>
        <dbReference type="Proteomes" id="UP000036834"/>
    </source>
</evidence>
<evidence type="ECO:0000313" key="1">
    <source>
        <dbReference type="EMBL" id="GED71630.1"/>
    </source>
</evidence>
<reference evidence="3" key="1">
    <citation type="submission" date="2015-07" db="EMBL/GenBank/DDBJ databases">
        <title>Genome sequencing project for genomic taxonomy and phylogenomics of Bacillus-like bacteria.</title>
        <authorList>
            <person name="Liu B."/>
            <person name="Wang J."/>
            <person name="Zhu Y."/>
            <person name="Liu G."/>
            <person name="Chen Q."/>
            <person name="Chen Z."/>
            <person name="Lan J."/>
            <person name="Che J."/>
            <person name="Ge C."/>
            <person name="Shi H."/>
            <person name="Pan Z."/>
            <person name="Liu X."/>
        </authorList>
    </citation>
    <scope>NUCLEOTIDE SEQUENCE [LARGE SCALE GENOMIC DNA]</scope>
    <source>
        <strain evidence="3">DSM 9887</strain>
    </source>
</reference>
<gene>
    <name evidence="2" type="ORF">ADS79_25295</name>
    <name evidence="1" type="ORF">BRE01_53320</name>
</gene>
<dbReference type="Proteomes" id="UP000036834">
    <property type="component" value="Unassembled WGS sequence"/>
</dbReference>
<evidence type="ECO:0000313" key="2">
    <source>
        <dbReference type="EMBL" id="KNB69235.1"/>
    </source>
</evidence>
<dbReference type="OrthoDB" id="2382414at2"/>
<reference evidence="2" key="2">
    <citation type="submission" date="2015-07" db="EMBL/GenBank/DDBJ databases">
        <title>MeaNS - Measles Nucleotide Surveillance Program.</title>
        <authorList>
            <person name="Tran T."/>
            <person name="Druce J."/>
        </authorList>
    </citation>
    <scope>NUCLEOTIDE SEQUENCE</scope>
    <source>
        <strain evidence="2">DSM 9887</strain>
    </source>
</reference>
<protein>
    <recommendedName>
        <fullName evidence="5">DUF2292 domain-containing protein</fullName>
    </recommendedName>
</protein>
<dbReference type="EMBL" id="BJON01000022">
    <property type="protein sequence ID" value="GED71630.1"/>
    <property type="molecule type" value="Genomic_DNA"/>
</dbReference>
<dbReference type="RefSeq" id="WP_049741233.1">
    <property type="nucleotide sequence ID" value="NZ_BJON01000022.1"/>
</dbReference>
<dbReference type="EMBL" id="LGIQ01000011">
    <property type="protein sequence ID" value="KNB69235.1"/>
    <property type="molecule type" value="Genomic_DNA"/>
</dbReference>
<sequence>MPKKPEVIDDLLLDRIARALETLEYGSIHIVVHDSQVVQIERTEKYRLPAEKVETKYNQLRASK</sequence>
<dbReference type="AlphaFoldDB" id="A0A0K9YM17"/>
<name>A0A0K9YM17_9BACL</name>
<dbReference type="STRING" id="54915.ADS79_25295"/>
<dbReference type="PATRIC" id="fig|54915.3.peg.4211"/>
<comment type="caution">
    <text evidence="2">The sequence shown here is derived from an EMBL/GenBank/DDBJ whole genome shotgun (WGS) entry which is preliminary data.</text>
</comment>
<accession>A0A0K9YM17</accession>
<keyword evidence="4" id="KW-1185">Reference proteome</keyword>
<dbReference type="InterPro" id="IPR018743">
    <property type="entry name" value="DUF2292"/>
</dbReference>
<reference evidence="1 4" key="3">
    <citation type="submission" date="2019-06" db="EMBL/GenBank/DDBJ databases">
        <title>Whole genome shotgun sequence of Brevibacillus reuszeri NBRC 15719.</title>
        <authorList>
            <person name="Hosoyama A."/>
            <person name="Uohara A."/>
            <person name="Ohji S."/>
            <person name="Ichikawa N."/>
        </authorList>
    </citation>
    <scope>NUCLEOTIDE SEQUENCE [LARGE SCALE GENOMIC DNA]</scope>
    <source>
        <strain evidence="1 4">NBRC 15719</strain>
    </source>
</reference>
<organism evidence="2 3">
    <name type="scientific">Brevibacillus reuszeri</name>
    <dbReference type="NCBI Taxonomy" id="54915"/>
    <lineage>
        <taxon>Bacteria</taxon>
        <taxon>Bacillati</taxon>
        <taxon>Bacillota</taxon>
        <taxon>Bacilli</taxon>
        <taxon>Bacillales</taxon>
        <taxon>Paenibacillaceae</taxon>
        <taxon>Brevibacillus</taxon>
    </lineage>
</organism>
<evidence type="ECO:0008006" key="5">
    <source>
        <dbReference type="Google" id="ProtNLM"/>
    </source>
</evidence>
<evidence type="ECO:0000313" key="4">
    <source>
        <dbReference type="Proteomes" id="UP000319578"/>
    </source>
</evidence>
<proteinExistence type="predicted"/>
<dbReference type="Proteomes" id="UP000319578">
    <property type="component" value="Unassembled WGS sequence"/>
</dbReference>